<dbReference type="PANTHER" id="PTHR45586">
    <property type="entry name" value="TPR REPEAT-CONTAINING PROTEIN PA4667"/>
    <property type="match status" value="1"/>
</dbReference>
<keyword evidence="1" id="KW-0677">Repeat</keyword>
<keyword evidence="5" id="KW-1185">Reference proteome</keyword>
<dbReference type="RefSeq" id="WP_100660821.1">
    <property type="nucleotide sequence ID" value="NZ_CP073778.1"/>
</dbReference>
<evidence type="ECO:0000313" key="4">
    <source>
        <dbReference type="EMBL" id="ATZ23632.1"/>
    </source>
</evidence>
<dbReference type="EMBL" id="CP024985">
    <property type="protein sequence ID" value="ATZ23632.1"/>
    <property type="molecule type" value="Genomic_DNA"/>
</dbReference>
<evidence type="ECO:0000256" key="2">
    <source>
        <dbReference type="ARBA" id="ARBA00022803"/>
    </source>
</evidence>
<dbReference type="InterPro" id="IPR011990">
    <property type="entry name" value="TPR-like_helical_dom_sf"/>
</dbReference>
<dbReference type="SUPFAM" id="SSF48452">
    <property type="entry name" value="TPR-like"/>
    <property type="match status" value="2"/>
</dbReference>
<accession>A0A2K8PA59</accession>
<feature type="region of interest" description="Disordered" evidence="3">
    <location>
        <begin position="735"/>
        <end position="758"/>
    </location>
</feature>
<dbReference type="InterPro" id="IPR019734">
    <property type="entry name" value="TPR_rpt"/>
</dbReference>
<dbReference type="Gene3D" id="2.40.10.10">
    <property type="entry name" value="Trypsin-like serine proteases"/>
    <property type="match status" value="2"/>
</dbReference>
<organism evidence="4 5">
    <name type="scientific">Streptomyces lavendulae subsp. lavendulae</name>
    <dbReference type="NCBI Taxonomy" id="58340"/>
    <lineage>
        <taxon>Bacteria</taxon>
        <taxon>Bacillati</taxon>
        <taxon>Actinomycetota</taxon>
        <taxon>Actinomycetes</taxon>
        <taxon>Kitasatosporales</taxon>
        <taxon>Streptomycetaceae</taxon>
        <taxon>Streptomyces</taxon>
    </lineage>
</organism>
<dbReference type="Proteomes" id="UP000231791">
    <property type="component" value="Chromosome"/>
</dbReference>
<sequence>MSAAWERPPWLVSIRRSPHENPVGAGMLVGPRHVLTCAHVVRAGTALGMPREPVFVEFQYAEAHDPLPATVVPGGWHPATGTDTGDVAVLELGSPPPPEAVPAPLRTTDSGTWDHQFRAYGYPREHPRQGVPVRGEIIGHAGSEWLQVEASPHTGWALEQGFSGSPVWDVHSEGVIGMLVARDSVTKVDRRTAYAIRVETLVRYWPGLGAHVRDATTREVRERLESLLWLPLTEDGEIARVDRVDPHDIGVSRSTYSDRPGASPYVPRSPQDGLLDDALLRSRFVLLAGQSKAGKSRTLYEALLRTLPGARLIVPRPDGTDRRILDDLSRLALPLGQDRAVLWLDDLHRYLRPGGLDLQILDRLARRQPAVTVVATIPAKQRAALAGMGNDIGRVARTVLGKAHTVELPALLAPQDTAAARELYPREDFAARGIGEHLVAAPLLEQRLRDGAESCPEGWALVKAATDWHRMGMTGPVPESALLDLFRSYMSAHYLRFDADETLYRSGLAWAGEPVAGAIALLYRVPGPQDRPAYTGFAYTSEYLDTRADDPSAAVPRIAWEYLAEHRTPAELVPIAYAALVREEPDVAEGLLRRIAGASGDRDGAAWASLMLGQLSLIRGDVDQALELLDAAASSRTENVAPLAQVELAGALVVNGDRTRPRQLLESAVASADPQISRLAQVGLAQVLVLQGEGERAERLLEAVLASGDAEAGYLAGAQLARTLTDGDLAGVRTGREPGTELGKPAAGMGVARGPGAPEPAERPWTLPRMMGDAVAGQITSAARANLGGLLIHQGKLDRAEAVLRSVADSGQAHVVPWALAGLGDVLTLQERYDEARQVLEAAIATGHPYVLPVAQVGLAVVLLGGDEEERGVAILREVAGSGRPDQSNRAACALGEWHAARGETGPAGEWLERVIASDHPEWAPPARVALAVMLAGEEGGADRARALLAEAMGSGHPHQGPRAADLLGDLLVREGHPREAERAYRTAIDSGHWYWAPPARVGLAVMLAGEEGGADRARALLAEAMGSGHPHQGPRAADLLGDLLVREGHPREAERAYRTAIDSGHPHWSLIARYDLAVMLADEEDFPRAEDLLRGLADSADVTAASWGRALLGMVLIGGGRRAEGIAHLRAAGDAGVHPASPMARFRLAKCLTEDGDDDGAADLLRSVVEDEPSDVTEAARASLCVLLLRRGDREAAENLLMGVETSGDAGALALAYLGTGEFLLEVGEVIAAGDLLEAALELEDPKTAPRAGALLGVVRRSMVDPGDASSGEALEEARRLLTDALDTGEPSVEPLARRYLGSTLFRLGRYADAERTLLPLARSDDTVHRPQALLLLAQVLAVGDRQEEAYPWFERAMACGDPETGSAARRLYCELLMSAGLQERAREVLAPLVTEAGVEEEPLPEPLPAPPAGPAAGPAAGPPAGPPAGPAVEPGPQRSAPHPLPAGVLALLGDVAAAEGDEREARYWYGLAGRSPAASGPPP</sequence>
<keyword evidence="2" id="KW-0802">TPR repeat</keyword>
<gene>
    <name evidence="4" type="ORF">SLAV_08810</name>
</gene>
<protein>
    <submittedName>
        <fullName evidence="4">Tetratricopeptide repeat protein</fullName>
    </submittedName>
</protein>
<name>A0A2K8PA59_STRLA</name>
<reference evidence="4 5" key="1">
    <citation type="submission" date="2017-11" db="EMBL/GenBank/DDBJ databases">
        <title>Complete genome sequence of Streptomyces lavendulae subsp. lavendulae CCM 3239 (formerly 'Streptomyces aureofaciens CCM 3239'), the producer of the angucycline-type antibiotic auricin.</title>
        <authorList>
            <person name="Busche T."/>
            <person name="Novakova R."/>
            <person name="Al'Dilaimi A."/>
            <person name="Homerova D."/>
            <person name="Feckova L."/>
            <person name="Rezuchova B."/>
            <person name="Mingyar E."/>
            <person name="Csolleiova D."/>
            <person name="Bekeova C."/>
            <person name="Winkler A."/>
            <person name="Sevcikova B."/>
            <person name="Kalinowski J."/>
            <person name="Kormanec J."/>
            <person name="Ruckert C."/>
        </authorList>
    </citation>
    <scope>NUCLEOTIDE SEQUENCE [LARGE SCALE GENOMIC DNA]</scope>
    <source>
        <strain evidence="4 5">CCM 3239</strain>
    </source>
</reference>
<dbReference type="Pfam" id="PF13432">
    <property type="entry name" value="TPR_16"/>
    <property type="match status" value="5"/>
</dbReference>
<dbReference type="InterPro" id="IPR009003">
    <property type="entry name" value="Peptidase_S1_PA"/>
</dbReference>
<dbReference type="Gene3D" id="1.25.40.10">
    <property type="entry name" value="Tetratricopeptide repeat domain"/>
    <property type="match status" value="3"/>
</dbReference>
<proteinExistence type="predicted"/>
<dbReference type="SMART" id="SM00028">
    <property type="entry name" value="TPR"/>
    <property type="match status" value="6"/>
</dbReference>
<dbReference type="SUPFAM" id="SSF81901">
    <property type="entry name" value="HCP-like"/>
    <property type="match status" value="2"/>
</dbReference>
<evidence type="ECO:0000256" key="1">
    <source>
        <dbReference type="ARBA" id="ARBA00022737"/>
    </source>
</evidence>
<feature type="compositionally biased region" description="Pro residues" evidence="3">
    <location>
        <begin position="1422"/>
        <end position="1431"/>
    </location>
</feature>
<evidence type="ECO:0000256" key="3">
    <source>
        <dbReference type="SAM" id="MobiDB-lite"/>
    </source>
</evidence>
<evidence type="ECO:0000313" key="5">
    <source>
        <dbReference type="Proteomes" id="UP000231791"/>
    </source>
</evidence>
<dbReference type="InterPro" id="IPR043504">
    <property type="entry name" value="Peptidase_S1_PA_chymotrypsin"/>
</dbReference>
<feature type="compositionally biased region" description="Pro residues" evidence="3">
    <location>
        <begin position="1406"/>
        <end position="1415"/>
    </location>
</feature>
<feature type="region of interest" description="Disordered" evidence="3">
    <location>
        <begin position="1401"/>
        <end position="1447"/>
    </location>
</feature>
<dbReference type="SUPFAM" id="SSF50494">
    <property type="entry name" value="Trypsin-like serine proteases"/>
    <property type="match status" value="1"/>
</dbReference>
<dbReference type="InterPro" id="IPR051012">
    <property type="entry name" value="CellSynth/LPSAsmb/PSIAsmb"/>
</dbReference>
<dbReference type="Pfam" id="PF13365">
    <property type="entry name" value="Trypsin_2"/>
    <property type="match status" value="1"/>
</dbReference>
<dbReference type="KEGG" id="slx:SLAV_08810"/>
<dbReference type="PANTHER" id="PTHR45586:SF1">
    <property type="entry name" value="LIPOPOLYSACCHARIDE ASSEMBLY PROTEIN B"/>
    <property type="match status" value="1"/>
</dbReference>